<keyword evidence="3" id="KW-0732">Signal</keyword>
<dbReference type="NCBIfam" id="TIGR03696">
    <property type="entry name" value="Rhs_assc_core"/>
    <property type="match status" value="1"/>
</dbReference>
<protein>
    <recommendedName>
        <fullName evidence="4">Teneurin-like YD-shell domain-containing protein</fullName>
    </recommendedName>
</protein>
<keyword evidence="1" id="KW-0677">Repeat</keyword>
<feature type="domain" description="Teneurin-like YD-shell" evidence="4">
    <location>
        <begin position="18"/>
        <end position="119"/>
    </location>
</feature>
<dbReference type="Proteomes" id="UP000483379">
    <property type="component" value="Unassembled WGS sequence"/>
</dbReference>
<dbReference type="EMBL" id="JAAIJQ010000207">
    <property type="protein sequence ID" value="NEV65299.1"/>
    <property type="molecule type" value="Genomic_DNA"/>
</dbReference>
<evidence type="ECO:0000256" key="3">
    <source>
        <dbReference type="SAM" id="SignalP"/>
    </source>
</evidence>
<dbReference type="AlphaFoldDB" id="A0A6M0K729"/>
<feature type="signal peptide" evidence="3">
    <location>
        <begin position="1"/>
        <end position="17"/>
    </location>
</feature>
<dbReference type="PANTHER" id="PTHR32305">
    <property type="match status" value="1"/>
</dbReference>
<dbReference type="InterPro" id="IPR056823">
    <property type="entry name" value="TEN-like_YD-shell"/>
</dbReference>
<organism evidence="5 6">
    <name type="scientific">Thiorhodococcus minor</name>
    <dbReference type="NCBI Taxonomy" id="57489"/>
    <lineage>
        <taxon>Bacteria</taxon>
        <taxon>Pseudomonadati</taxon>
        <taxon>Pseudomonadota</taxon>
        <taxon>Gammaproteobacteria</taxon>
        <taxon>Chromatiales</taxon>
        <taxon>Chromatiaceae</taxon>
        <taxon>Thiorhodococcus</taxon>
    </lineage>
</organism>
<dbReference type="PANTHER" id="PTHR32305:SF15">
    <property type="entry name" value="PROTEIN RHSA-RELATED"/>
    <property type="match status" value="1"/>
</dbReference>
<accession>A0A6M0K729</accession>
<evidence type="ECO:0000256" key="1">
    <source>
        <dbReference type="ARBA" id="ARBA00022737"/>
    </source>
</evidence>
<comment type="caution">
    <text evidence="5">The sequence shown here is derived from an EMBL/GenBank/DDBJ whole genome shotgun (WGS) entry which is preliminary data.</text>
</comment>
<dbReference type="Gene3D" id="2.180.10.10">
    <property type="entry name" value="RHS repeat-associated core"/>
    <property type="match status" value="1"/>
</dbReference>
<dbReference type="Pfam" id="PF25023">
    <property type="entry name" value="TEN_YD-shell"/>
    <property type="match status" value="1"/>
</dbReference>
<feature type="compositionally biased region" description="Polar residues" evidence="2">
    <location>
        <begin position="222"/>
        <end position="234"/>
    </location>
</feature>
<name>A0A6M0K729_9GAMM</name>
<sequence>MLLATLLLSLLAGQVAAKDRITYFHNDALGSPVAATNEAGEVLWHEDYAPYGARLLREDDGDNALWYTGKQEEETLGLHYYGARWYDAEIGRFLSLDPAGFDEANLQSFNKYAYANNNPYRFVDPDGKSPLAVGIAVTVMAIAYVGPAHAPAVGQATGSGSLLDMALAVQPEFKAGGLLGAGMWGAIVRHSNKAMDPARVADEAAFTSRAARRQSMRDAGIPTSQQPVSQSRNASGREYSYDVRTPISLPTSRPSFVHASFAFDLGG</sequence>
<dbReference type="RefSeq" id="WP_164456617.1">
    <property type="nucleotide sequence ID" value="NZ_JAAIJQ010000207.1"/>
</dbReference>
<evidence type="ECO:0000313" key="5">
    <source>
        <dbReference type="EMBL" id="NEV65299.1"/>
    </source>
</evidence>
<feature type="region of interest" description="Disordered" evidence="2">
    <location>
        <begin position="205"/>
        <end position="239"/>
    </location>
</feature>
<evidence type="ECO:0000313" key="6">
    <source>
        <dbReference type="Proteomes" id="UP000483379"/>
    </source>
</evidence>
<gene>
    <name evidence="5" type="ORF">G3446_26305</name>
</gene>
<dbReference type="InterPro" id="IPR050708">
    <property type="entry name" value="T6SS_VgrG/RHS"/>
</dbReference>
<evidence type="ECO:0000259" key="4">
    <source>
        <dbReference type="Pfam" id="PF25023"/>
    </source>
</evidence>
<reference evidence="5 6" key="1">
    <citation type="submission" date="2020-02" db="EMBL/GenBank/DDBJ databases">
        <title>Genome sequences of Thiorhodococcus mannitoliphagus and Thiorhodococcus minor, purple sulfur photosynthetic bacteria in the gammaproteobacterial family, Chromatiaceae.</title>
        <authorList>
            <person name="Aviles F.A."/>
            <person name="Meyer T.E."/>
            <person name="Kyndt J.A."/>
        </authorList>
    </citation>
    <scope>NUCLEOTIDE SEQUENCE [LARGE SCALE GENOMIC DNA]</scope>
    <source>
        <strain evidence="5 6">DSM 11518</strain>
    </source>
</reference>
<proteinExistence type="predicted"/>
<feature type="chain" id="PRO_5026950952" description="Teneurin-like YD-shell domain-containing protein" evidence="3">
    <location>
        <begin position="18"/>
        <end position="267"/>
    </location>
</feature>
<keyword evidence="6" id="KW-1185">Reference proteome</keyword>
<evidence type="ECO:0000256" key="2">
    <source>
        <dbReference type="SAM" id="MobiDB-lite"/>
    </source>
</evidence>
<dbReference type="InterPro" id="IPR022385">
    <property type="entry name" value="Rhs_assc_core"/>
</dbReference>